<keyword evidence="3 7" id="KW-0812">Transmembrane</keyword>
<keyword evidence="4 7" id="KW-1133">Transmembrane helix</keyword>
<evidence type="ECO:0000256" key="4">
    <source>
        <dbReference type="ARBA" id="ARBA00022989"/>
    </source>
</evidence>
<comment type="similarity">
    <text evidence="2">Belongs to the EamA transporter family.</text>
</comment>
<keyword evidence="10" id="KW-1185">Reference proteome</keyword>
<dbReference type="Pfam" id="PF00892">
    <property type="entry name" value="EamA"/>
    <property type="match status" value="2"/>
</dbReference>
<evidence type="ECO:0000313" key="10">
    <source>
        <dbReference type="Proteomes" id="UP001589890"/>
    </source>
</evidence>
<dbReference type="InterPro" id="IPR050638">
    <property type="entry name" value="AA-Vitamin_Transporters"/>
</dbReference>
<sequence length="327" mass="34079">MNPRHVLLAIAVAAVWGVNFVVIEVGLEGIPPLFFSALRFALAAVPAIFLLGPPRVAWRYVVGVGVVLGVAKFGLLFIGMDQGMPAGLSSLVLQSQVVFTLLLAIVFLGERPRPLQLAGVAVACGGMILIAVDKGLGAPGSAFALVIAAGACWGVSNLITRHAKPKDTLRFMVWVSAVAAVPLFGLSLIFEQPAFGQITLTGAGAIAYLAGAATLFGFGAWGYLLRQYDASTVAPFSLLVPVVGMAAAWLLRGEAVSPLRAFAALLIVMGMAATVLRRNRPSGPGRASDVSSLSDPISWELGREREAVAHGHQGEAEQVEPAPLRGV</sequence>
<feature type="transmembrane region" description="Helical" evidence="7">
    <location>
        <begin position="7"/>
        <end position="27"/>
    </location>
</feature>
<evidence type="ECO:0000259" key="8">
    <source>
        <dbReference type="Pfam" id="PF00892"/>
    </source>
</evidence>
<dbReference type="Proteomes" id="UP001589890">
    <property type="component" value="Unassembled WGS sequence"/>
</dbReference>
<feature type="transmembrane region" description="Helical" evidence="7">
    <location>
        <begin position="58"/>
        <end position="80"/>
    </location>
</feature>
<dbReference type="InterPro" id="IPR000620">
    <property type="entry name" value="EamA_dom"/>
</dbReference>
<feature type="domain" description="EamA" evidence="8">
    <location>
        <begin position="6"/>
        <end position="131"/>
    </location>
</feature>
<feature type="transmembrane region" description="Helical" evidence="7">
    <location>
        <begin position="33"/>
        <end position="51"/>
    </location>
</feature>
<evidence type="ECO:0000256" key="1">
    <source>
        <dbReference type="ARBA" id="ARBA00004141"/>
    </source>
</evidence>
<gene>
    <name evidence="9" type="ORF">ACFFGN_21050</name>
</gene>
<dbReference type="RefSeq" id="WP_380050364.1">
    <property type="nucleotide sequence ID" value="NZ_JBHLTC010000028.1"/>
</dbReference>
<feature type="transmembrane region" description="Helical" evidence="7">
    <location>
        <begin position="257"/>
        <end position="276"/>
    </location>
</feature>
<proteinExistence type="inferred from homology"/>
<dbReference type="PANTHER" id="PTHR32322">
    <property type="entry name" value="INNER MEMBRANE TRANSPORTER"/>
    <property type="match status" value="1"/>
</dbReference>
<feature type="transmembrane region" description="Helical" evidence="7">
    <location>
        <begin position="232"/>
        <end position="251"/>
    </location>
</feature>
<dbReference type="SUPFAM" id="SSF103481">
    <property type="entry name" value="Multidrug resistance efflux transporter EmrE"/>
    <property type="match status" value="2"/>
</dbReference>
<feature type="transmembrane region" description="Helical" evidence="7">
    <location>
        <begin position="138"/>
        <end position="159"/>
    </location>
</feature>
<dbReference type="InterPro" id="IPR037185">
    <property type="entry name" value="EmrE-like"/>
</dbReference>
<feature type="transmembrane region" description="Helical" evidence="7">
    <location>
        <begin position="86"/>
        <end position="108"/>
    </location>
</feature>
<evidence type="ECO:0000256" key="3">
    <source>
        <dbReference type="ARBA" id="ARBA00022692"/>
    </source>
</evidence>
<reference evidence="9 10" key="1">
    <citation type="submission" date="2024-09" db="EMBL/GenBank/DDBJ databases">
        <authorList>
            <person name="Sun Q."/>
            <person name="Mori K."/>
        </authorList>
    </citation>
    <scope>NUCLEOTIDE SEQUENCE [LARGE SCALE GENOMIC DNA]</scope>
    <source>
        <strain evidence="9 10">CGMCC 1.15906</strain>
    </source>
</reference>
<feature type="transmembrane region" description="Helical" evidence="7">
    <location>
        <begin position="115"/>
        <end position="132"/>
    </location>
</feature>
<protein>
    <submittedName>
        <fullName evidence="9">EamA family transporter</fullName>
    </submittedName>
</protein>
<dbReference type="EMBL" id="JBHLTC010000028">
    <property type="protein sequence ID" value="MFC0626580.1"/>
    <property type="molecule type" value="Genomic_DNA"/>
</dbReference>
<dbReference type="PANTHER" id="PTHR32322:SF9">
    <property type="entry name" value="AMINO-ACID METABOLITE EFFLUX PUMP-RELATED"/>
    <property type="match status" value="1"/>
</dbReference>
<feature type="region of interest" description="Disordered" evidence="6">
    <location>
        <begin position="308"/>
        <end position="327"/>
    </location>
</feature>
<evidence type="ECO:0000256" key="7">
    <source>
        <dbReference type="SAM" id="Phobius"/>
    </source>
</evidence>
<name>A0ABV6QPL2_9ACTN</name>
<feature type="domain" description="EamA" evidence="8">
    <location>
        <begin position="143"/>
        <end position="274"/>
    </location>
</feature>
<evidence type="ECO:0000256" key="2">
    <source>
        <dbReference type="ARBA" id="ARBA00007362"/>
    </source>
</evidence>
<feature type="transmembrane region" description="Helical" evidence="7">
    <location>
        <begin position="202"/>
        <end position="225"/>
    </location>
</feature>
<evidence type="ECO:0000256" key="5">
    <source>
        <dbReference type="ARBA" id="ARBA00023136"/>
    </source>
</evidence>
<organism evidence="9 10">
    <name type="scientific">Kribbella deserti</name>
    <dbReference type="NCBI Taxonomy" id="1926257"/>
    <lineage>
        <taxon>Bacteria</taxon>
        <taxon>Bacillati</taxon>
        <taxon>Actinomycetota</taxon>
        <taxon>Actinomycetes</taxon>
        <taxon>Propionibacteriales</taxon>
        <taxon>Kribbellaceae</taxon>
        <taxon>Kribbella</taxon>
    </lineage>
</organism>
<feature type="transmembrane region" description="Helical" evidence="7">
    <location>
        <begin position="171"/>
        <end position="190"/>
    </location>
</feature>
<comment type="caution">
    <text evidence="9">The sequence shown here is derived from an EMBL/GenBank/DDBJ whole genome shotgun (WGS) entry which is preliminary data.</text>
</comment>
<evidence type="ECO:0000256" key="6">
    <source>
        <dbReference type="SAM" id="MobiDB-lite"/>
    </source>
</evidence>
<accession>A0ABV6QPL2</accession>
<evidence type="ECO:0000313" key="9">
    <source>
        <dbReference type="EMBL" id="MFC0626580.1"/>
    </source>
</evidence>
<comment type="subcellular location">
    <subcellularLocation>
        <location evidence="1">Membrane</location>
        <topology evidence="1">Multi-pass membrane protein</topology>
    </subcellularLocation>
</comment>
<keyword evidence="5 7" id="KW-0472">Membrane</keyword>